<dbReference type="AlphaFoldDB" id="Q6TXG5"/>
<protein>
    <submittedName>
        <fullName evidence="1">LRRGT00034</fullName>
    </submittedName>
</protein>
<sequence>MAYALRSRIDKWDLIKLQSFCKAKDTVVRTKRQPTDWEKIFTNPTTDRGLISKIYKELKKLDRRETNNPIKKWGSELNKEFTAEECRMAEKHLKKCSTSLVIREMQIKITLRFHLTPVRMAKIKNSGDSRCWRGCGERRTLLHCWWGCRLVQPFWKSVRRFLRKLDIELPEDPAIPLLGIYPKDAPTYKKVTCSTMFIAALFIIARSWKEPRCPSTEEWIQKMWYIYTVEYYSAIKNNDFMQFVDKWMELENIILNEVAMNILVRAPVEGEALGPAKTEPPVNVIVEGKAAMGGGWRYKLQLETESPTNTKVNQMVRGKHKNLSNRNQSYLASSEPCSLTKASTGYLNPTEKQDYDLKAHLMMMIEDFKKDINDSLKEIQENTEWLTQKSQVTVDAGEDVEKEKHSSIVGRIVSWYKHSGNQSGDTSENWT</sequence>
<reference evidence="1" key="1">
    <citation type="submission" date="2003-09" db="EMBL/GenBank/DDBJ databases">
        <title>Liver regeneration after PH.</title>
        <authorList>
            <person name="Xu C.S."/>
            <person name="Chang C.F."/>
            <person name="Han H.P."/>
            <person name="Wang G.P."/>
            <person name="Chai L.Q."/>
            <person name="Yuan J.Y."/>
            <person name="Yang K.J."/>
            <person name="Zhao L.F."/>
            <person name="Ma H."/>
            <person name="Wang L."/>
            <person name="Wang S.F."/>
            <person name="Xing X.K."/>
            <person name="Shen G.M."/>
            <person name="Shi J.B."/>
            <person name="Rahman S."/>
            <person name="Wang Q.N."/>
            <person name="Zhang J.B."/>
        </authorList>
    </citation>
    <scope>NUCLEOTIDE SEQUENCE</scope>
    <source>
        <strain evidence="1">Sprague-Dawley</strain>
    </source>
</reference>
<dbReference type="OrthoDB" id="9630328at2759"/>
<proteinExistence type="evidence at transcript level"/>
<accession>Q6TXG5</accession>
<name>Q6TXG5_RAT</name>
<dbReference type="EMBL" id="AY383689">
    <property type="protein sequence ID" value="AAQ96247.1"/>
    <property type="molecule type" value="mRNA"/>
</dbReference>
<organism evidence="1">
    <name type="scientific">Rattus norvegicus</name>
    <name type="common">Rat</name>
    <dbReference type="NCBI Taxonomy" id="10116"/>
    <lineage>
        <taxon>Eukaryota</taxon>
        <taxon>Metazoa</taxon>
        <taxon>Chordata</taxon>
        <taxon>Craniata</taxon>
        <taxon>Vertebrata</taxon>
        <taxon>Euteleostomi</taxon>
        <taxon>Mammalia</taxon>
        <taxon>Eutheria</taxon>
        <taxon>Euarchontoglires</taxon>
        <taxon>Glires</taxon>
        <taxon>Rodentia</taxon>
        <taxon>Myomorpha</taxon>
        <taxon>Muroidea</taxon>
        <taxon>Muridae</taxon>
        <taxon>Murinae</taxon>
        <taxon>Rattus</taxon>
    </lineage>
</organism>
<evidence type="ECO:0000313" key="1">
    <source>
        <dbReference type="EMBL" id="AAQ96247.1"/>
    </source>
</evidence>